<dbReference type="PANTHER" id="PTHR10161">
    <property type="entry name" value="TARTRATE-RESISTANT ACID PHOSPHATASE TYPE 5"/>
    <property type="match status" value="1"/>
</dbReference>
<evidence type="ECO:0000313" key="13">
    <source>
        <dbReference type="Proteomes" id="UP001196413"/>
    </source>
</evidence>
<dbReference type="InterPro" id="IPR024927">
    <property type="entry name" value="Acid_PPase"/>
</dbReference>
<evidence type="ECO:0000256" key="10">
    <source>
        <dbReference type="SAM" id="Phobius"/>
    </source>
</evidence>
<keyword evidence="8" id="KW-1015">Disulfide bond</keyword>
<protein>
    <recommendedName>
        <fullName evidence="3 6">Tartrate-resistant acid phosphatase type 5</fullName>
        <ecNumber evidence="2 6">3.1.3.2</ecNumber>
    </recommendedName>
</protein>
<dbReference type="GO" id="GO:0046872">
    <property type="term" value="F:metal ion binding"/>
    <property type="evidence" value="ECO:0007669"/>
    <property type="project" value="UniProtKB-KW"/>
</dbReference>
<comment type="catalytic activity">
    <reaction evidence="1 6">
        <text>a phosphate monoester + H2O = an alcohol + phosphate</text>
        <dbReference type="Rhea" id="RHEA:15017"/>
        <dbReference type="ChEBI" id="CHEBI:15377"/>
        <dbReference type="ChEBI" id="CHEBI:30879"/>
        <dbReference type="ChEBI" id="CHEBI:43474"/>
        <dbReference type="ChEBI" id="CHEBI:67140"/>
        <dbReference type="EC" id="3.1.3.2"/>
    </reaction>
</comment>
<feature type="binding site" evidence="7">
    <location>
        <position position="105"/>
    </location>
    <ligand>
        <name>Fe cation</name>
        <dbReference type="ChEBI" id="CHEBI:24875"/>
        <label>1</label>
    </ligand>
</feature>
<evidence type="ECO:0000256" key="7">
    <source>
        <dbReference type="PIRSR" id="PIRSR000898-1"/>
    </source>
</evidence>
<accession>A0AAD5QI91</accession>
<dbReference type="FunFam" id="3.60.21.10:FF:000062">
    <property type="entry name" value="Tartrate-resistant acid phosphatase type 5"/>
    <property type="match status" value="1"/>
</dbReference>
<feature type="binding site" evidence="7">
    <location>
        <position position="102"/>
    </location>
    <ligand>
        <name>Fe cation</name>
        <dbReference type="ChEBI" id="CHEBI:24875"/>
        <label>1</label>
    </ligand>
</feature>
<feature type="transmembrane region" description="Helical" evidence="10">
    <location>
        <begin position="12"/>
        <end position="38"/>
    </location>
</feature>
<feature type="domain" description="Calcineurin-like phosphoesterase" evidence="11">
    <location>
        <begin position="58"/>
        <end position="282"/>
    </location>
</feature>
<evidence type="ECO:0000256" key="2">
    <source>
        <dbReference type="ARBA" id="ARBA00012646"/>
    </source>
</evidence>
<dbReference type="InterPro" id="IPR004843">
    <property type="entry name" value="Calcineurin-like_PHP"/>
</dbReference>
<dbReference type="Proteomes" id="UP001196413">
    <property type="component" value="Unassembled WGS sequence"/>
</dbReference>
<feature type="binding site" evidence="7">
    <location>
        <position position="140"/>
    </location>
    <ligand>
        <name>Fe cation</name>
        <dbReference type="ChEBI" id="CHEBI:24875"/>
        <label>2</label>
    </ligand>
</feature>
<evidence type="ECO:0000256" key="9">
    <source>
        <dbReference type="PIRSR" id="PIRSR000898-3"/>
    </source>
</evidence>
<dbReference type="EMBL" id="JAHQIW010000891">
    <property type="protein sequence ID" value="KAJ1350559.1"/>
    <property type="molecule type" value="Genomic_DNA"/>
</dbReference>
<dbReference type="GO" id="GO:0003993">
    <property type="term" value="F:acid phosphatase activity"/>
    <property type="evidence" value="ECO:0007669"/>
    <property type="project" value="UniProtKB-UniRule"/>
</dbReference>
<evidence type="ECO:0000256" key="5">
    <source>
        <dbReference type="ARBA" id="ARBA00022801"/>
    </source>
</evidence>
<dbReference type="SUPFAM" id="SSF56300">
    <property type="entry name" value="Metallo-dependent phosphatases"/>
    <property type="match status" value="1"/>
</dbReference>
<name>A0AAD5QI91_PARTN</name>
<feature type="binding site" evidence="7">
    <location>
        <position position="244"/>
    </location>
    <ligand>
        <name>Fe cation</name>
        <dbReference type="ChEBI" id="CHEBI:24875"/>
        <label>2</label>
    </ligand>
</feature>
<dbReference type="EC" id="3.1.3.2" evidence="2 6"/>
<dbReference type="PIRSF" id="PIRSF000898">
    <property type="entry name" value="Acid_Ptase_5"/>
    <property type="match status" value="1"/>
</dbReference>
<comment type="cofactor">
    <cofactor evidence="7">
        <name>Fe cation</name>
        <dbReference type="ChEBI" id="CHEBI:24875"/>
    </cofactor>
    <text evidence="7">Binds 2 iron ions per subunit.</text>
</comment>
<gene>
    <name evidence="12" type="ORF">KIN20_006371</name>
</gene>
<dbReference type="PANTHER" id="PTHR10161:SF14">
    <property type="entry name" value="TARTRATE-RESISTANT ACID PHOSPHATASE TYPE 5"/>
    <property type="match status" value="1"/>
</dbReference>
<keyword evidence="6 7" id="KW-0408">Iron</keyword>
<feature type="disulfide bond" evidence="8">
    <location>
        <begin position="189"/>
        <end position="258"/>
    </location>
</feature>
<evidence type="ECO:0000256" key="8">
    <source>
        <dbReference type="PIRSR" id="PIRSR000898-2"/>
    </source>
</evidence>
<dbReference type="CDD" id="cd07378">
    <property type="entry name" value="MPP_ACP5"/>
    <property type="match status" value="1"/>
</dbReference>
<comment type="caution">
    <text evidence="12">The sequence shown here is derived from an EMBL/GenBank/DDBJ whole genome shotgun (WGS) entry which is preliminary data.</text>
</comment>
<organism evidence="12 13">
    <name type="scientific">Parelaphostrongylus tenuis</name>
    <name type="common">Meningeal worm</name>
    <dbReference type="NCBI Taxonomy" id="148309"/>
    <lineage>
        <taxon>Eukaryota</taxon>
        <taxon>Metazoa</taxon>
        <taxon>Ecdysozoa</taxon>
        <taxon>Nematoda</taxon>
        <taxon>Chromadorea</taxon>
        <taxon>Rhabditida</taxon>
        <taxon>Rhabditina</taxon>
        <taxon>Rhabditomorpha</taxon>
        <taxon>Strongyloidea</taxon>
        <taxon>Metastrongylidae</taxon>
        <taxon>Parelaphostrongylus</taxon>
    </lineage>
</organism>
<reference evidence="12" key="1">
    <citation type="submission" date="2021-06" db="EMBL/GenBank/DDBJ databases">
        <title>Parelaphostrongylus tenuis whole genome reference sequence.</title>
        <authorList>
            <person name="Garwood T.J."/>
            <person name="Larsen P.A."/>
            <person name="Fountain-Jones N.M."/>
            <person name="Garbe J.R."/>
            <person name="Macchietto M.G."/>
            <person name="Kania S.A."/>
            <person name="Gerhold R.W."/>
            <person name="Richards J.E."/>
            <person name="Wolf T.M."/>
        </authorList>
    </citation>
    <scope>NUCLEOTIDE SEQUENCE</scope>
    <source>
        <strain evidence="12">MNPRO001-30</strain>
        <tissue evidence="12">Meninges</tissue>
    </source>
</reference>
<keyword evidence="13" id="KW-1185">Reference proteome</keyword>
<keyword evidence="5 6" id="KW-0378">Hydrolase</keyword>
<keyword evidence="4" id="KW-0732">Signal</keyword>
<evidence type="ECO:0000256" key="3">
    <source>
        <dbReference type="ARBA" id="ARBA00015822"/>
    </source>
</evidence>
<sequence length="382" mass="43461">MENGVRLIIMRRCYIALVMMTMATITLIGLLTTCLVGVDDHVSTYEVFSEDQPVNSLRAIIIGDTGGLPVYPYHTYAQTKVAEAMTNLAIQKKVQFIINAGDNFYFTGVSNEYDQRFESSFEDIYSTDALQVPWYMIAGNHDYFGNVSAQLAYTKRSRIWNFPKLYYKLSFRVNESIVDFLMLDTIILCGNTADVENGGLFDLLWSGSHDPQGPSDPNQADLQWRWIEYHLNASSADYLFLVGHYPIYSISSHGPTRCLVERLDPLLKRYNVSAYFCGHDHTLQHIIYPGDGNHLIHYIVSGTASRSDPSKKHLNTVPSENLKFHYPKSWNPLAQLGFSKGGFVYMNIDEQHAELMFLSSKGKELYRTSINPRLIDSQKIVQ</sequence>
<dbReference type="InterPro" id="IPR051558">
    <property type="entry name" value="Metallophosphoesterase_PAP"/>
</dbReference>
<dbReference type="AlphaFoldDB" id="A0AAD5QI91"/>
<evidence type="ECO:0000313" key="12">
    <source>
        <dbReference type="EMBL" id="KAJ1350559.1"/>
    </source>
</evidence>
<proteinExistence type="predicted"/>
<keyword evidence="7" id="KW-0479">Metal-binding</keyword>
<dbReference type="Gene3D" id="3.60.21.10">
    <property type="match status" value="1"/>
</dbReference>
<evidence type="ECO:0000256" key="4">
    <source>
        <dbReference type="ARBA" id="ARBA00022729"/>
    </source>
</evidence>
<feature type="binding site" evidence="7">
    <location>
        <position position="279"/>
    </location>
    <ligand>
        <name>Fe cation</name>
        <dbReference type="ChEBI" id="CHEBI:24875"/>
        <label>2</label>
    </ligand>
</feature>
<keyword evidence="10" id="KW-0472">Membrane</keyword>
<feature type="glycosylation site" description="N-linked (GlcNAc...) asparagine" evidence="9">
    <location>
        <position position="146"/>
    </location>
</feature>
<feature type="binding site" evidence="7">
    <location>
        <position position="64"/>
    </location>
    <ligand>
        <name>Fe cation</name>
        <dbReference type="ChEBI" id="CHEBI:24875"/>
        <label>1</label>
    </ligand>
</feature>
<evidence type="ECO:0000259" key="11">
    <source>
        <dbReference type="Pfam" id="PF00149"/>
    </source>
</evidence>
<keyword evidence="10" id="KW-1133">Transmembrane helix</keyword>
<dbReference type="InterPro" id="IPR029052">
    <property type="entry name" value="Metallo-depent_PP-like"/>
</dbReference>
<keyword evidence="10" id="KW-0812">Transmembrane</keyword>
<evidence type="ECO:0000256" key="1">
    <source>
        <dbReference type="ARBA" id="ARBA00000032"/>
    </source>
</evidence>
<evidence type="ECO:0000256" key="6">
    <source>
        <dbReference type="PIRNR" id="PIRNR000898"/>
    </source>
</evidence>
<feature type="binding site" evidence="7">
    <location>
        <position position="281"/>
    </location>
    <ligand>
        <name>Fe cation</name>
        <dbReference type="ChEBI" id="CHEBI:24875"/>
        <label>1</label>
    </ligand>
</feature>
<feature type="binding site" evidence="7">
    <location>
        <position position="102"/>
    </location>
    <ligand>
        <name>Fe cation</name>
        <dbReference type="ChEBI" id="CHEBI:24875"/>
        <label>2</label>
    </ligand>
</feature>
<dbReference type="Pfam" id="PF00149">
    <property type="entry name" value="Metallophos"/>
    <property type="match status" value="1"/>
</dbReference>